<accession>A0A518DGU7</accession>
<feature type="chain" id="PRO_5022152298" evidence="1">
    <location>
        <begin position="23"/>
        <end position="259"/>
    </location>
</feature>
<dbReference type="AlphaFoldDB" id="A0A518DGU7"/>
<dbReference type="RefSeq" id="WP_145289716.1">
    <property type="nucleotide sequence ID" value="NZ_CP036291.1"/>
</dbReference>
<gene>
    <name evidence="2" type="ORF">Pla175_41090</name>
</gene>
<keyword evidence="3" id="KW-1185">Reference proteome</keyword>
<feature type="signal peptide" evidence="1">
    <location>
        <begin position="1"/>
        <end position="22"/>
    </location>
</feature>
<protein>
    <submittedName>
        <fullName evidence="2">Uncharacterized protein</fullName>
    </submittedName>
</protein>
<sequence length="259" mass="27663" precursor="true">MHAAKTLLLPLLLLTLAPAAPASDLLDLNSRSPDVEFDFPPKVFCRDVTTDSFTAARPGRRLIEVELPISVVVFRGDADRVRNVVIEISGAGSGLSVYDYAPATQLSTDFVEPIETTSTDDKSKHLDASLGANLPLAGAIAHITPGVSTGVTSREATTETRKRLAPKEAVVVSGTTGGRKGVFFKLQQSSQTTLEGEHLLKITFDAPADWQAGELSVTGVARGVRRMLFVEKAAVWHTSESPLNIELAAHVVAKPVVQE</sequence>
<name>A0A518DGU7_9BACT</name>
<dbReference type="EMBL" id="CP036291">
    <property type="protein sequence ID" value="QDU90699.1"/>
    <property type="molecule type" value="Genomic_DNA"/>
</dbReference>
<keyword evidence="1" id="KW-0732">Signal</keyword>
<evidence type="ECO:0000313" key="2">
    <source>
        <dbReference type="EMBL" id="QDU90699.1"/>
    </source>
</evidence>
<dbReference type="Proteomes" id="UP000317429">
    <property type="component" value="Chromosome"/>
</dbReference>
<proteinExistence type="predicted"/>
<evidence type="ECO:0000313" key="3">
    <source>
        <dbReference type="Proteomes" id="UP000317429"/>
    </source>
</evidence>
<dbReference type="OrthoDB" id="252570at2"/>
<organism evidence="2 3">
    <name type="scientific">Pirellulimonas nuda</name>
    <dbReference type="NCBI Taxonomy" id="2528009"/>
    <lineage>
        <taxon>Bacteria</taxon>
        <taxon>Pseudomonadati</taxon>
        <taxon>Planctomycetota</taxon>
        <taxon>Planctomycetia</taxon>
        <taxon>Pirellulales</taxon>
        <taxon>Lacipirellulaceae</taxon>
        <taxon>Pirellulimonas</taxon>
    </lineage>
</organism>
<dbReference type="KEGG" id="pnd:Pla175_41090"/>
<evidence type="ECO:0000256" key="1">
    <source>
        <dbReference type="SAM" id="SignalP"/>
    </source>
</evidence>
<reference evidence="2 3" key="1">
    <citation type="submission" date="2019-02" db="EMBL/GenBank/DDBJ databases">
        <title>Deep-cultivation of Planctomycetes and their phenomic and genomic characterization uncovers novel biology.</title>
        <authorList>
            <person name="Wiegand S."/>
            <person name="Jogler M."/>
            <person name="Boedeker C."/>
            <person name="Pinto D."/>
            <person name="Vollmers J."/>
            <person name="Rivas-Marin E."/>
            <person name="Kohn T."/>
            <person name="Peeters S.H."/>
            <person name="Heuer A."/>
            <person name="Rast P."/>
            <person name="Oberbeckmann S."/>
            <person name="Bunk B."/>
            <person name="Jeske O."/>
            <person name="Meyerdierks A."/>
            <person name="Storesund J.E."/>
            <person name="Kallscheuer N."/>
            <person name="Luecker S."/>
            <person name="Lage O.M."/>
            <person name="Pohl T."/>
            <person name="Merkel B.J."/>
            <person name="Hornburger P."/>
            <person name="Mueller R.-W."/>
            <person name="Bruemmer F."/>
            <person name="Labrenz M."/>
            <person name="Spormann A.M."/>
            <person name="Op den Camp H."/>
            <person name="Overmann J."/>
            <person name="Amann R."/>
            <person name="Jetten M.S.M."/>
            <person name="Mascher T."/>
            <person name="Medema M.H."/>
            <person name="Devos D.P."/>
            <person name="Kaster A.-K."/>
            <person name="Ovreas L."/>
            <person name="Rohde M."/>
            <person name="Galperin M.Y."/>
            <person name="Jogler C."/>
        </authorList>
    </citation>
    <scope>NUCLEOTIDE SEQUENCE [LARGE SCALE GENOMIC DNA]</scope>
    <source>
        <strain evidence="2 3">Pla175</strain>
    </source>
</reference>